<dbReference type="AlphaFoldDB" id="A0A930VB05"/>
<dbReference type="InterPro" id="IPR002220">
    <property type="entry name" value="DapA-like"/>
</dbReference>
<dbReference type="Proteomes" id="UP000640489">
    <property type="component" value="Unassembled WGS sequence"/>
</dbReference>
<evidence type="ECO:0000313" key="6">
    <source>
        <dbReference type="EMBL" id="MBF4761633.1"/>
    </source>
</evidence>
<feature type="binding site" evidence="5">
    <location>
        <position position="206"/>
    </location>
    <ligand>
        <name>pyruvate</name>
        <dbReference type="ChEBI" id="CHEBI:15361"/>
    </ligand>
</feature>
<keyword evidence="2 3" id="KW-0456">Lyase</keyword>
<dbReference type="PRINTS" id="PR00146">
    <property type="entry name" value="DHPICSNTHASE"/>
</dbReference>
<dbReference type="RefSeq" id="WP_194704839.1">
    <property type="nucleotide sequence ID" value="NZ_JADKPN010000001.1"/>
</dbReference>
<dbReference type="Gene3D" id="3.20.20.70">
    <property type="entry name" value="Aldolase class I"/>
    <property type="match status" value="1"/>
</dbReference>
<keyword evidence="7" id="KW-1185">Reference proteome</keyword>
<gene>
    <name evidence="6" type="ORF">ISU07_00715</name>
</gene>
<dbReference type="SMART" id="SM01130">
    <property type="entry name" value="DHDPS"/>
    <property type="match status" value="1"/>
</dbReference>
<evidence type="ECO:0000256" key="2">
    <source>
        <dbReference type="ARBA" id="ARBA00023239"/>
    </source>
</evidence>
<evidence type="ECO:0000256" key="1">
    <source>
        <dbReference type="ARBA" id="ARBA00007592"/>
    </source>
</evidence>
<proteinExistence type="inferred from homology"/>
<name>A0A930VB05_9ACTN</name>
<organism evidence="6 7">
    <name type="scientific">Nocardioides islandensis</name>
    <dbReference type="NCBI Taxonomy" id="433663"/>
    <lineage>
        <taxon>Bacteria</taxon>
        <taxon>Bacillati</taxon>
        <taxon>Actinomycetota</taxon>
        <taxon>Actinomycetes</taxon>
        <taxon>Propionibacteriales</taxon>
        <taxon>Nocardioidaceae</taxon>
        <taxon>Nocardioides</taxon>
    </lineage>
</organism>
<feature type="active site" description="Proton donor/acceptor" evidence="4">
    <location>
        <position position="137"/>
    </location>
</feature>
<reference evidence="6" key="1">
    <citation type="submission" date="2020-11" db="EMBL/GenBank/DDBJ databases">
        <title>Nocardioides sp. nov., isolated from Soil of Cynanchum wilfordii Hemsley rhizosphere.</title>
        <authorList>
            <person name="Lee J.-S."/>
            <person name="Suh M.K."/>
            <person name="Kim J.-S."/>
        </authorList>
    </citation>
    <scope>NUCLEOTIDE SEQUENCE</scope>
    <source>
        <strain evidence="6">KCTC 19275</strain>
    </source>
</reference>
<dbReference type="GO" id="GO:0008840">
    <property type="term" value="F:4-hydroxy-tetrahydrodipicolinate synthase activity"/>
    <property type="evidence" value="ECO:0007669"/>
    <property type="project" value="TreeGrafter"/>
</dbReference>
<dbReference type="SUPFAM" id="SSF51569">
    <property type="entry name" value="Aldolase"/>
    <property type="match status" value="1"/>
</dbReference>
<protein>
    <submittedName>
        <fullName evidence="6">Dihydrodipicolinate synthase family protein</fullName>
    </submittedName>
</protein>
<dbReference type="PIRSF" id="PIRSF001365">
    <property type="entry name" value="DHDPS"/>
    <property type="match status" value="1"/>
</dbReference>
<evidence type="ECO:0000256" key="5">
    <source>
        <dbReference type="PIRSR" id="PIRSR001365-2"/>
    </source>
</evidence>
<dbReference type="PANTHER" id="PTHR12128">
    <property type="entry name" value="DIHYDRODIPICOLINATE SYNTHASE"/>
    <property type="match status" value="1"/>
</dbReference>
<dbReference type="EMBL" id="JADKPN010000001">
    <property type="protein sequence ID" value="MBF4761633.1"/>
    <property type="molecule type" value="Genomic_DNA"/>
</dbReference>
<feature type="active site" description="Schiff-base intermediate with substrate" evidence="4">
    <location>
        <position position="163"/>
    </location>
</feature>
<comment type="similarity">
    <text evidence="1 3">Belongs to the DapA family.</text>
</comment>
<dbReference type="CDD" id="cd00408">
    <property type="entry name" value="DHDPS-like"/>
    <property type="match status" value="1"/>
</dbReference>
<evidence type="ECO:0000313" key="7">
    <source>
        <dbReference type="Proteomes" id="UP000640489"/>
    </source>
</evidence>
<evidence type="ECO:0000256" key="3">
    <source>
        <dbReference type="PIRNR" id="PIRNR001365"/>
    </source>
</evidence>
<comment type="caution">
    <text evidence="6">The sequence shown here is derived from an EMBL/GenBank/DDBJ whole genome shotgun (WGS) entry which is preliminary data.</text>
</comment>
<dbReference type="Pfam" id="PF00701">
    <property type="entry name" value="DHDPS"/>
    <property type="match status" value="1"/>
</dbReference>
<accession>A0A930VB05</accession>
<dbReference type="InterPro" id="IPR013785">
    <property type="entry name" value="Aldolase_TIM"/>
</dbReference>
<dbReference type="PANTHER" id="PTHR12128:SF66">
    <property type="entry name" value="4-HYDROXY-2-OXOGLUTARATE ALDOLASE, MITOCHONDRIAL"/>
    <property type="match status" value="1"/>
</dbReference>
<sequence length="296" mass="31660">MSRHAWPRGLVTALVTPMKDEGIDVDATRALVERQVGAGVAGVLVAGGTGEHGVLTYDERSLLVHTVADVLDGRLPFVVQTGALATRDAVRLSQDAEKIGATGVLLPAPFGEAVNWREKRAFYEEVDAAVSVPIMLYNTHAAGVMDLGQVQQLAELPNVSAIKHSSSDATLLGDLVAWSRTADFAVYTGWDDQLAPAVLAGAHGAVLGAGNVVPELIVEVLDLCYRRDVGDDLDAAWGRLRPFLRFIGESENYVAAVKLATRLRGVDVGDVRAPYLMPTDEERTALAEALERLDGR</sequence>
<feature type="binding site" evidence="5">
    <location>
        <position position="49"/>
    </location>
    <ligand>
        <name>pyruvate</name>
        <dbReference type="ChEBI" id="CHEBI:15361"/>
    </ligand>
</feature>
<evidence type="ECO:0000256" key="4">
    <source>
        <dbReference type="PIRSR" id="PIRSR001365-1"/>
    </source>
</evidence>